<feature type="compositionally biased region" description="Polar residues" evidence="1">
    <location>
        <begin position="20"/>
        <end position="33"/>
    </location>
</feature>
<dbReference type="Proteomes" id="UP000183567">
    <property type="component" value="Unassembled WGS sequence"/>
</dbReference>
<proteinExistence type="predicted"/>
<dbReference type="STRING" id="180088.A0A1J8PTT2"/>
<evidence type="ECO:0000313" key="3">
    <source>
        <dbReference type="Proteomes" id="UP000183567"/>
    </source>
</evidence>
<evidence type="ECO:0008006" key="4">
    <source>
        <dbReference type="Google" id="ProtNLM"/>
    </source>
</evidence>
<dbReference type="EMBL" id="LVVM01004553">
    <property type="protein sequence ID" value="OJA12630.1"/>
    <property type="molecule type" value="Genomic_DNA"/>
</dbReference>
<feature type="region of interest" description="Disordered" evidence="1">
    <location>
        <begin position="1"/>
        <end position="42"/>
    </location>
</feature>
<keyword evidence="3" id="KW-1185">Reference proteome</keyword>
<dbReference type="AlphaFoldDB" id="A0A1J8PTT2"/>
<name>A0A1J8PTT2_9AGAM</name>
<evidence type="ECO:0000256" key="1">
    <source>
        <dbReference type="SAM" id="MobiDB-lite"/>
    </source>
</evidence>
<evidence type="ECO:0000313" key="2">
    <source>
        <dbReference type="EMBL" id="OJA12630.1"/>
    </source>
</evidence>
<organism evidence="2 3">
    <name type="scientific">Rhizopogon vesiculosus</name>
    <dbReference type="NCBI Taxonomy" id="180088"/>
    <lineage>
        <taxon>Eukaryota</taxon>
        <taxon>Fungi</taxon>
        <taxon>Dikarya</taxon>
        <taxon>Basidiomycota</taxon>
        <taxon>Agaricomycotina</taxon>
        <taxon>Agaricomycetes</taxon>
        <taxon>Agaricomycetidae</taxon>
        <taxon>Boletales</taxon>
        <taxon>Suillineae</taxon>
        <taxon>Rhizopogonaceae</taxon>
        <taxon>Rhizopogon</taxon>
    </lineage>
</organism>
<dbReference type="OrthoDB" id="3257151at2759"/>
<comment type="caution">
    <text evidence="2">The sequence shown here is derived from an EMBL/GenBank/DDBJ whole genome shotgun (WGS) entry which is preliminary data.</text>
</comment>
<reference evidence="2 3" key="1">
    <citation type="submission" date="2016-03" db="EMBL/GenBank/DDBJ databases">
        <title>Comparative genomics of the ectomycorrhizal sister species Rhizopogon vinicolor and Rhizopogon vesiculosus (Basidiomycota: Boletales) reveals a divergence of the mating type B locus.</title>
        <authorList>
            <person name="Mujic A.B."/>
            <person name="Kuo A."/>
            <person name="Tritt A."/>
            <person name="Lipzen A."/>
            <person name="Chen C."/>
            <person name="Johnson J."/>
            <person name="Sharma A."/>
            <person name="Barry K."/>
            <person name="Grigoriev I.V."/>
            <person name="Spatafora J.W."/>
        </authorList>
    </citation>
    <scope>NUCLEOTIDE SEQUENCE [LARGE SCALE GENOMIC DNA]</scope>
    <source>
        <strain evidence="2 3">AM-OR11-056</strain>
    </source>
</reference>
<sequence>MPPAKIKTSEHRKTGPNDPRASSSMRNAKSKPNYTVKVEPQEASIPKVSTPYLTPEVLQELWEIWKSDPRVPTAVSRRAWAVSRNANPRRVHHWFYIRKKTGNPISDETYELSLESRAVPVVLEARKELASPSPSPSLVYSDMTDVDPSSDDTLVSSGVDYSLHEDVFYMPPGSYAMPSPSATPAIPTSHEPTEGHAYMRYYSQESSVSRPVTPEAIQVDEQKADCNNKMKTSKHRKDAPNDPRAFSSIRNPKYNPHFTVKPEPQEITIPSQKPVLHLTQPFNDYPMSKPRSKAYYAIKPELQEPQSPTQNVSAPCLTSAVQQELWTIWNSDHRMPTVASRRAWAASRNADPTRVNQWFYNRKGYAKKTGQPISDETYELTLDPYAIPVTLEAKKELISPSLSPSPSLVCSDMTNFSPLSDDTLVSFGAGDFPQDKDVFYMPFGSYDTLSPSATPAPSVTPEPVEGYVYMHHHNKEYSVSRSLTPEAIQVDEQKTECSKYVHSPAPTLRLYEDGSTNSISNGQDPFHTVCNQGDSEVSDFTCTLCTPVEDYSQIDLDQLVQQSQSVLPFHASLAVFPSFARLDPAPDILMELSAIPYMFCTPRPLATLPPLYSSASWIEEELATVFSDNGRFEVSGVRTSDLSLMDSELLG</sequence>
<gene>
    <name evidence="2" type="ORF">AZE42_04478</name>
</gene>
<accession>A0A1J8PTT2</accession>
<protein>
    <recommendedName>
        <fullName evidence="4">Homeobox domain-containing protein</fullName>
    </recommendedName>
</protein>
<feature type="region of interest" description="Disordered" evidence="1">
    <location>
        <begin position="229"/>
        <end position="255"/>
    </location>
</feature>